<protein>
    <recommendedName>
        <fullName evidence="1">F-box domain-containing protein</fullName>
    </recommendedName>
</protein>
<dbReference type="SUPFAM" id="SSF81383">
    <property type="entry name" value="F-box domain"/>
    <property type="match status" value="1"/>
</dbReference>
<dbReference type="InterPro" id="IPR050354">
    <property type="entry name" value="F-box/kelch-repeat_ARATH"/>
</dbReference>
<dbReference type="Pfam" id="PF25210">
    <property type="entry name" value="Kelch_FKB95"/>
    <property type="match status" value="1"/>
</dbReference>
<feature type="domain" description="F-box" evidence="1">
    <location>
        <begin position="22"/>
        <end position="62"/>
    </location>
</feature>
<dbReference type="AlphaFoldDB" id="A0A8X7WHW4"/>
<gene>
    <name evidence="2" type="ORF">Bca52824_000660</name>
</gene>
<dbReference type="Proteomes" id="UP000886595">
    <property type="component" value="Unassembled WGS sequence"/>
</dbReference>
<evidence type="ECO:0000313" key="3">
    <source>
        <dbReference type="Proteomes" id="UP000886595"/>
    </source>
</evidence>
<dbReference type="SUPFAM" id="SSF117281">
    <property type="entry name" value="Kelch motif"/>
    <property type="match status" value="1"/>
</dbReference>
<evidence type="ECO:0000259" key="1">
    <source>
        <dbReference type="SMART" id="SM00256"/>
    </source>
</evidence>
<name>A0A8X7WHW4_BRACI</name>
<sequence>MSKSKHTNTTHPPPPLPSLSSLPDEIVLSCLALVPRIYHLNLSCVSKNLRALVLSLPELKGLRSVVPNKTNSLYLCFREAENSSFHWLTLRPNDETPTTTKDYRLFPNQTPFPSPPSYGSSTVTVGSKIFFIGGSSEPSSDLWILDTRSGTMTQGPSMSVPRIGRDAAVGVFDGKIFVIGNLAVL</sequence>
<dbReference type="PANTHER" id="PTHR24414">
    <property type="entry name" value="F-BOX/KELCH-REPEAT PROTEIN SKIP4"/>
    <property type="match status" value="1"/>
</dbReference>
<dbReference type="Pfam" id="PF00646">
    <property type="entry name" value="F-box"/>
    <property type="match status" value="1"/>
</dbReference>
<dbReference type="InterPro" id="IPR001810">
    <property type="entry name" value="F-box_dom"/>
</dbReference>
<proteinExistence type="predicted"/>
<keyword evidence="3" id="KW-1185">Reference proteome</keyword>
<dbReference type="Gene3D" id="2.120.10.80">
    <property type="entry name" value="Kelch-type beta propeller"/>
    <property type="match status" value="1"/>
</dbReference>
<dbReference type="EMBL" id="JAAMPC010000001">
    <property type="protein sequence ID" value="KAG2329480.1"/>
    <property type="molecule type" value="Genomic_DNA"/>
</dbReference>
<dbReference type="InterPro" id="IPR015915">
    <property type="entry name" value="Kelch-typ_b-propeller"/>
</dbReference>
<dbReference type="PANTHER" id="PTHR24414:SF143">
    <property type="entry name" value="F-BOX DOMAIN-CONTAINING PROTEIN"/>
    <property type="match status" value="1"/>
</dbReference>
<comment type="caution">
    <text evidence="2">The sequence shown here is derived from an EMBL/GenBank/DDBJ whole genome shotgun (WGS) entry which is preliminary data.</text>
</comment>
<organism evidence="2 3">
    <name type="scientific">Brassica carinata</name>
    <name type="common">Ethiopian mustard</name>
    <name type="synonym">Abyssinian cabbage</name>
    <dbReference type="NCBI Taxonomy" id="52824"/>
    <lineage>
        <taxon>Eukaryota</taxon>
        <taxon>Viridiplantae</taxon>
        <taxon>Streptophyta</taxon>
        <taxon>Embryophyta</taxon>
        <taxon>Tracheophyta</taxon>
        <taxon>Spermatophyta</taxon>
        <taxon>Magnoliopsida</taxon>
        <taxon>eudicotyledons</taxon>
        <taxon>Gunneridae</taxon>
        <taxon>Pentapetalae</taxon>
        <taxon>rosids</taxon>
        <taxon>malvids</taxon>
        <taxon>Brassicales</taxon>
        <taxon>Brassicaceae</taxon>
        <taxon>Brassiceae</taxon>
        <taxon>Brassica</taxon>
    </lineage>
</organism>
<dbReference type="SMART" id="SM00256">
    <property type="entry name" value="FBOX"/>
    <property type="match status" value="1"/>
</dbReference>
<reference evidence="2 3" key="1">
    <citation type="submission" date="2020-02" db="EMBL/GenBank/DDBJ databases">
        <authorList>
            <person name="Ma Q."/>
            <person name="Huang Y."/>
            <person name="Song X."/>
            <person name="Pei D."/>
        </authorList>
    </citation>
    <scope>NUCLEOTIDE SEQUENCE [LARGE SCALE GENOMIC DNA]</scope>
    <source>
        <strain evidence="2">Sxm20200214</strain>
        <tissue evidence="2">Leaf</tissue>
    </source>
</reference>
<dbReference type="InterPro" id="IPR036047">
    <property type="entry name" value="F-box-like_dom_sf"/>
</dbReference>
<evidence type="ECO:0000313" key="2">
    <source>
        <dbReference type="EMBL" id="KAG2329480.1"/>
    </source>
</evidence>
<accession>A0A8X7WHW4</accession>
<dbReference type="InterPro" id="IPR057499">
    <property type="entry name" value="Kelch_FKB95"/>
</dbReference>
<dbReference type="OrthoDB" id="10443240at2759"/>